<evidence type="ECO:0000313" key="13">
    <source>
        <dbReference type="Proteomes" id="UP001223978"/>
    </source>
</evidence>
<evidence type="ECO:0000256" key="9">
    <source>
        <dbReference type="SAM" id="MobiDB-lite"/>
    </source>
</evidence>
<dbReference type="Proteomes" id="UP001223978">
    <property type="component" value="Unassembled WGS sequence"/>
</dbReference>
<dbReference type="CDD" id="cd17503">
    <property type="entry name" value="MFS_LmrB_MDR_like"/>
    <property type="match status" value="1"/>
</dbReference>
<feature type="compositionally biased region" description="Basic and acidic residues" evidence="9">
    <location>
        <begin position="492"/>
        <end position="503"/>
    </location>
</feature>
<feature type="transmembrane region" description="Helical" evidence="10">
    <location>
        <begin position="171"/>
        <end position="190"/>
    </location>
</feature>
<dbReference type="RefSeq" id="WP_282546088.1">
    <property type="nucleotide sequence ID" value="NZ_JASCIQ010000042.1"/>
</dbReference>
<dbReference type="PROSITE" id="PS50850">
    <property type="entry name" value="MFS"/>
    <property type="match status" value="1"/>
</dbReference>
<feature type="transmembrane region" description="Helical" evidence="10">
    <location>
        <begin position="108"/>
        <end position="129"/>
    </location>
</feature>
<feature type="transmembrane region" description="Helical" evidence="10">
    <location>
        <begin position="233"/>
        <end position="254"/>
    </location>
</feature>
<name>A0ABT6SJI0_9ACTN</name>
<evidence type="ECO:0000256" key="4">
    <source>
        <dbReference type="ARBA" id="ARBA00022475"/>
    </source>
</evidence>
<feature type="transmembrane region" description="Helical" evidence="10">
    <location>
        <begin position="202"/>
        <end position="221"/>
    </location>
</feature>
<comment type="subcellular location">
    <subcellularLocation>
        <location evidence="1">Cell membrane</location>
        <topology evidence="1">Multi-pass membrane protein</topology>
    </subcellularLocation>
</comment>
<dbReference type="Pfam" id="PF07690">
    <property type="entry name" value="MFS_1"/>
    <property type="match status" value="1"/>
</dbReference>
<keyword evidence="5 10" id="KW-0812">Transmembrane</keyword>
<proteinExistence type="inferred from homology"/>
<feature type="region of interest" description="Disordered" evidence="9">
    <location>
        <begin position="466"/>
        <end position="503"/>
    </location>
</feature>
<feature type="domain" description="Major facilitator superfamily (MFS) profile" evidence="11">
    <location>
        <begin position="17"/>
        <end position="465"/>
    </location>
</feature>
<evidence type="ECO:0000256" key="8">
    <source>
        <dbReference type="ARBA" id="ARBA00023251"/>
    </source>
</evidence>
<evidence type="ECO:0000256" key="7">
    <source>
        <dbReference type="ARBA" id="ARBA00023136"/>
    </source>
</evidence>
<evidence type="ECO:0000256" key="10">
    <source>
        <dbReference type="SAM" id="Phobius"/>
    </source>
</evidence>
<keyword evidence="7 10" id="KW-0472">Membrane</keyword>
<evidence type="ECO:0000256" key="6">
    <source>
        <dbReference type="ARBA" id="ARBA00022989"/>
    </source>
</evidence>
<protein>
    <submittedName>
        <fullName evidence="12">MDR family MFS transporter</fullName>
    </submittedName>
</protein>
<keyword evidence="13" id="KW-1185">Reference proteome</keyword>
<accession>A0ABT6SJI0</accession>
<evidence type="ECO:0000256" key="3">
    <source>
        <dbReference type="ARBA" id="ARBA00022448"/>
    </source>
</evidence>
<keyword evidence="4" id="KW-1003">Cell membrane</keyword>
<gene>
    <name evidence="12" type="ORF">QIS96_30725</name>
</gene>
<feature type="transmembrane region" description="Helical" evidence="10">
    <location>
        <begin position="14"/>
        <end position="39"/>
    </location>
</feature>
<feature type="transmembrane region" description="Helical" evidence="10">
    <location>
        <begin position="308"/>
        <end position="329"/>
    </location>
</feature>
<feature type="transmembrane region" description="Helical" evidence="10">
    <location>
        <begin position="404"/>
        <end position="423"/>
    </location>
</feature>
<dbReference type="Gene3D" id="1.20.1720.10">
    <property type="entry name" value="Multidrug resistance protein D"/>
    <property type="match status" value="1"/>
</dbReference>
<evidence type="ECO:0000259" key="11">
    <source>
        <dbReference type="PROSITE" id="PS50850"/>
    </source>
</evidence>
<feature type="transmembrane region" description="Helical" evidence="10">
    <location>
        <begin position="275"/>
        <end position="296"/>
    </location>
</feature>
<dbReference type="Gene3D" id="1.20.1250.20">
    <property type="entry name" value="MFS general substrate transporter like domains"/>
    <property type="match status" value="1"/>
</dbReference>
<organism evidence="12 13">
    <name type="scientific">Streptomyces cavernicola</name>
    <dbReference type="NCBI Taxonomy" id="3043613"/>
    <lineage>
        <taxon>Bacteria</taxon>
        <taxon>Bacillati</taxon>
        <taxon>Actinomycetota</taxon>
        <taxon>Actinomycetes</taxon>
        <taxon>Kitasatosporales</taxon>
        <taxon>Streptomycetaceae</taxon>
        <taxon>Streptomyces</taxon>
    </lineage>
</organism>
<dbReference type="InterPro" id="IPR036259">
    <property type="entry name" value="MFS_trans_sf"/>
</dbReference>
<dbReference type="NCBIfam" id="TIGR00711">
    <property type="entry name" value="efflux_EmrB"/>
    <property type="match status" value="1"/>
</dbReference>
<feature type="transmembrane region" description="Helical" evidence="10">
    <location>
        <begin position="51"/>
        <end position="71"/>
    </location>
</feature>
<dbReference type="PANTHER" id="PTHR42718:SF9">
    <property type="entry name" value="MAJOR FACILITATOR SUPERFAMILY MULTIDRUG TRANSPORTER MFSC"/>
    <property type="match status" value="1"/>
</dbReference>
<sequence>MPSTSEAPPLGRPLIVLAGVQMVGSFAALLDATIVTVALDVTSREFGVSESAVAWVSTAYLLTMALVTPVVGWAIDRFGARRMWMFALTVFLAGSVLCGLAWSLESLVAFRVLQGIGGGLVLPLNMAILAQAAGPDRFGRIMSMVGIPGQLAPILGPVLGGVIVGALGWRWIFFVNIPLCLLALALSWRVLPAAVPPGKAPLDRVGLALLPPGLVLLVYGFSRVADAGEAVGAVPVLCLVASAALLIAFVVHALRAQAPLIDLRLFVHRTFTASAVMTFLHGIAVYGPLLLLPLFYARVRGYEADTVGWLLAPQGIGSLIGISVAGALADRYGPRPLVIGSTVLTLAGTLPFTQLSSDPPVALLSVALVVRGFGVGLLGVANATAAYRDVPQERISRATGTISVVQRIGASSGTAAIALVLGLQLADVSATKAGEAEAYGNTFWWAAGLTLVALIPAALLPRIRPGAAEQQPADDDGAEANGNGTDAADAEPQQRSDSGRTAS</sequence>
<feature type="transmembrane region" description="Helical" evidence="10">
    <location>
        <begin position="361"/>
        <end position="383"/>
    </location>
</feature>
<evidence type="ECO:0000313" key="12">
    <source>
        <dbReference type="EMBL" id="MDI3408179.1"/>
    </source>
</evidence>
<keyword evidence="3" id="KW-0813">Transport</keyword>
<feature type="transmembrane region" description="Helical" evidence="10">
    <location>
        <begin position="443"/>
        <end position="460"/>
    </location>
</feature>
<dbReference type="SUPFAM" id="SSF103473">
    <property type="entry name" value="MFS general substrate transporter"/>
    <property type="match status" value="1"/>
</dbReference>
<dbReference type="InterPro" id="IPR020846">
    <property type="entry name" value="MFS_dom"/>
</dbReference>
<keyword evidence="6 10" id="KW-1133">Transmembrane helix</keyword>
<evidence type="ECO:0000256" key="1">
    <source>
        <dbReference type="ARBA" id="ARBA00004651"/>
    </source>
</evidence>
<dbReference type="InterPro" id="IPR011701">
    <property type="entry name" value="MFS"/>
</dbReference>
<feature type="transmembrane region" description="Helical" evidence="10">
    <location>
        <begin position="141"/>
        <end position="165"/>
    </location>
</feature>
<evidence type="ECO:0000256" key="5">
    <source>
        <dbReference type="ARBA" id="ARBA00022692"/>
    </source>
</evidence>
<keyword evidence="8" id="KW-0046">Antibiotic resistance</keyword>
<comment type="similarity">
    <text evidence="2">Belongs to the major facilitator superfamily. EmrB family.</text>
</comment>
<feature type="transmembrane region" description="Helical" evidence="10">
    <location>
        <begin position="83"/>
        <end position="102"/>
    </location>
</feature>
<dbReference type="EMBL" id="JASCIQ010000042">
    <property type="protein sequence ID" value="MDI3408179.1"/>
    <property type="molecule type" value="Genomic_DNA"/>
</dbReference>
<reference evidence="12 13" key="1">
    <citation type="submission" date="2023-05" db="EMBL/GenBank/DDBJ databases">
        <title>Draft genome sequence of Streptomyces sp. B-S-A6 isolated from a cave soil in Thailand.</title>
        <authorList>
            <person name="Chamroensaksri N."/>
            <person name="Muangham S."/>
        </authorList>
    </citation>
    <scope>NUCLEOTIDE SEQUENCE [LARGE SCALE GENOMIC DNA]</scope>
    <source>
        <strain evidence="12 13">B-S-A6</strain>
    </source>
</reference>
<dbReference type="PANTHER" id="PTHR42718">
    <property type="entry name" value="MAJOR FACILITATOR SUPERFAMILY MULTIDRUG TRANSPORTER MFSC"/>
    <property type="match status" value="1"/>
</dbReference>
<dbReference type="InterPro" id="IPR004638">
    <property type="entry name" value="EmrB-like"/>
</dbReference>
<comment type="caution">
    <text evidence="12">The sequence shown here is derived from an EMBL/GenBank/DDBJ whole genome shotgun (WGS) entry which is preliminary data.</text>
</comment>
<evidence type="ECO:0000256" key="2">
    <source>
        <dbReference type="ARBA" id="ARBA00008537"/>
    </source>
</evidence>